<evidence type="ECO:0000313" key="3">
    <source>
        <dbReference type="EMBL" id="SCV74063.1"/>
    </source>
</evidence>
<sequence length="324" mass="36941">MFHYPATTPYFVGPFDPYAYHHQPYYPAGPSRFSQAQRQRELYHEQRRRALALEAQRRERQSLAYEQQLKEQDWARRMGYSPFWGSRRKEHDVNHEDEHEHDSQETEPEQEQEQEESSLRQAHVPKASISKASTSSTRSGVSIPITESTSYGQAEQEAAATLQKHFRARLYRRQALASLKTIADTFTQRSTVKLPTTLHTADNGKLAYDSHNAPFHAYEDALVKMLTQLDEVSTKGDDKIKMARKALVRKIEKELSRLDQIKELSLTQLSSSTGSSEPEDSGVKDADSDGEEPGEEDEEEWHGIPSDTEFEGESESAGDIEPLV</sequence>
<dbReference type="GO" id="GO:0051087">
    <property type="term" value="F:protein-folding chaperone binding"/>
    <property type="evidence" value="ECO:0007669"/>
    <property type="project" value="InterPro"/>
</dbReference>
<dbReference type="EMBL" id="FMSP01000020">
    <property type="protein sequence ID" value="SCV74063.1"/>
    <property type="molecule type" value="Genomic_DNA"/>
</dbReference>
<feature type="compositionally biased region" description="Acidic residues" evidence="1">
    <location>
        <begin position="308"/>
        <end position="318"/>
    </location>
</feature>
<feature type="region of interest" description="Disordered" evidence="1">
    <location>
        <begin position="87"/>
        <end position="143"/>
    </location>
</feature>
<feature type="compositionally biased region" description="Acidic residues" evidence="1">
    <location>
        <begin position="288"/>
        <end position="300"/>
    </location>
</feature>
<gene>
    <name evidence="3" type="ORF">BQ2448_6495</name>
</gene>
<feature type="compositionally biased region" description="Basic and acidic residues" evidence="1">
    <location>
        <begin position="87"/>
        <end position="104"/>
    </location>
</feature>
<evidence type="ECO:0000256" key="1">
    <source>
        <dbReference type="SAM" id="MobiDB-lite"/>
    </source>
</evidence>
<feature type="region of interest" description="Disordered" evidence="1">
    <location>
        <begin position="267"/>
        <end position="324"/>
    </location>
</feature>
<protein>
    <submittedName>
        <fullName evidence="3">BQ2448_6495 protein</fullName>
    </submittedName>
</protein>
<dbReference type="STRING" id="269621.A0A238FPY1"/>
<feature type="domain" description="BAG" evidence="2">
    <location>
        <begin position="222"/>
        <end position="262"/>
    </location>
</feature>
<dbReference type="PROSITE" id="PS51035">
    <property type="entry name" value="BAG"/>
    <property type="match status" value="1"/>
</dbReference>
<evidence type="ECO:0000313" key="4">
    <source>
        <dbReference type="Proteomes" id="UP000198372"/>
    </source>
</evidence>
<dbReference type="SUPFAM" id="SSF63491">
    <property type="entry name" value="BAG domain"/>
    <property type="match status" value="1"/>
</dbReference>
<dbReference type="OrthoDB" id="2530451at2759"/>
<evidence type="ECO:0000259" key="2">
    <source>
        <dbReference type="PROSITE" id="PS51035"/>
    </source>
</evidence>
<reference evidence="4" key="1">
    <citation type="submission" date="2016-09" db="EMBL/GenBank/DDBJ databases">
        <authorList>
            <person name="Jeantristanb JTB J.-T."/>
            <person name="Ricardo R."/>
        </authorList>
    </citation>
    <scope>NUCLEOTIDE SEQUENCE [LARGE SCALE GENOMIC DNA]</scope>
</reference>
<dbReference type="Proteomes" id="UP000198372">
    <property type="component" value="Unassembled WGS sequence"/>
</dbReference>
<dbReference type="Pfam" id="PF02179">
    <property type="entry name" value="BAG"/>
    <property type="match status" value="1"/>
</dbReference>
<dbReference type="InterPro" id="IPR036533">
    <property type="entry name" value="BAG_dom_sf"/>
</dbReference>
<accession>A0A238FPY1</accession>
<organism evidence="3 4">
    <name type="scientific">Microbotryum intermedium</name>
    <dbReference type="NCBI Taxonomy" id="269621"/>
    <lineage>
        <taxon>Eukaryota</taxon>
        <taxon>Fungi</taxon>
        <taxon>Dikarya</taxon>
        <taxon>Basidiomycota</taxon>
        <taxon>Pucciniomycotina</taxon>
        <taxon>Microbotryomycetes</taxon>
        <taxon>Microbotryales</taxon>
        <taxon>Microbotryaceae</taxon>
        <taxon>Microbotryum</taxon>
    </lineage>
</organism>
<name>A0A238FPY1_9BASI</name>
<dbReference type="Gene3D" id="1.20.58.120">
    <property type="entry name" value="BAG domain"/>
    <property type="match status" value="1"/>
</dbReference>
<feature type="compositionally biased region" description="Acidic residues" evidence="1">
    <location>
        <begin position="105"/>
        <end position="116"/>
    </location>
</feature>
<feature type="compositionally biased region" description="Low complexity" evidence="1">
    <location>
        <begin position="126"/>
        <end position="143"/>
    </location>
</feature>
<dbReference type="InterPro" id="IPR003103">
    <property type="entry name" value="BAG_domain"/>
</dbReference>
<keyword evidence="4" id="KW-1185">Reference proteome</keyword>
<dbReference type="AlphaFoldDB" id="A0A238FPY1"/>
<proteinExistence type="predicted"/>
<feature type="compositionally biased region" description="Low complexity" evidence="1">
    <location>
        <begin position="267"/>
        <end position="276"/>
    </location>
</feature>